<comment type="caution">
    <text evidence="10">The sequence shown here is derived from an EMBL/GenBank/DDBJ whole genome shotgun (WGS) entry which is preliminary data.</text>
</comment>
<organism evidence="10 11">
    <name type="scientific">Candidatus Tanganyikabacteria bacterium</name>
    <dbReference type="NCBI Taxonomy" id="2961651"/>
    <lineage>
        <taxon>Bacteria</taxon>
        <taxon>Bacillati</taxon>
        <taxon>Candidatus Sericytochromatia</taxon>
        <taxon>Candidatus Tanganyikabacteria</taxon>
    </lineage>
</organism>
<keyword evidence="4 7" id="KW-0874">Quinone</keyword>
<sequence>MGLEAIFGESVITTKVDQVLNWARVNSLFPMPFGTACCAIEYMGLVSAEFDVSRFGAEIVRFSPRQSDLLMVMGTISYKQAPILRRIYDQMPEPKWVLSMGVCACSGGFYDNYCTVQGIDDVIPVDIYVGGCPPRPEGLIEAIMKLQKDRIEKASVLASPRA</sequence>
<evidence type="ECO:0000313" key="11">
    <source>
        <dbReference type="Proteomes" id="UP000703893"/>
    </source>
</evidence>
<dbReference type="GO" id="GO:0009060">
    <property type="term" value="P:aerobic respiration"/>
    <property type="evidence" value="ECO:0007669"/>
    <property type="project" value="TreeGrafter"/>
</dbReference>
<comment type="subunit">
    <text evidence="7">NDH-1 is composed of 14 different subunits. Subunits NuoB, C, D, E, F, and G constitute the peripheral sector of the complex.</text>
</comment>
<keyword evidence="7 8" id="KW-0408">Iron</keyword>
<dbReference type="FunFam" id="3.40.50.12280:FF:000002">
    <property type="entry name" value="NADH-quinone oxidoreductase subunit B"/>
    <property type="match status" value="1"/>
</dbReference>
<dbReference type="Gene3D" id="3.40.50.12280">
    <property type="match status" value="1"/>
</dbReference>
<name>A0A937X2X7_9BACT</name>
<dbReference type="GO" id="GO:0005886">
    <property type="term" value="C:plasma membrane"/>
    <property type="evidence" value="ECO:0007669"/>
    <property type="project" value="UniProtKB-SubCell"/>
</dbReference>
<dbReference type="AlphaFoldDB" id="A0A937X2X7"/>
<keyword evidence="3 7" id="KW-0004">4Fe-4S</keyword>
<feature type="domain" description="NADH:ubiquinone oxidoreductase-like 20kDa subunit" evidence="9">
    <location>
        <begin position="38"/>
        <end position="146"/>
    </location>
</feature>
<feature type="binding site" evidence="7">
    <location>
        <position position="37"/>
    </location>
    <ligand>
        <name>[4Fe-4S] cluster</name>
        <dbReference type="ChEBI" id="CHEBI:49883"/>
    </ligand>
</feature>
<comment type="cofactor">
    <cofactor evidence="7">
        <name>[4Fe-4S] cluster</name>
        <dbReference type="ChEBI" id="CHEBI:49883"/>
    </cofactor>
    <text evidence="7">Binds 1 [4Fe-4S] cluster.</text>
</comment>
<dbReference type="EMBL" id="VGJX01000397">
    <property type="protein sequence ID" value="MBM3274974.1"/>
    <property type="molecule type" value="Genomic_DNA"/>
</dbReference>
<dbReference type="NCBIfam" id="TIGR01957">
    <property type="entry name" value="nuoB_fam"/>
    <property type="match status" value="1"/>
</dbReference>
<reference evidence="10 11" key="1">
    <citation type="submission" date="2019-03" db="EMBL/GenBank/DDBJ databases">
        <title>Lake Tanganyika Metagenome-Assembled Genomes (MAGs).</title>
        <authorList>
            <person name="Tran P."/>
        </authorList>
    </citation>
    <scope>NUCLEOTIDE SEQUENCE [LARGE SCALE GENOMIC DNA]</scope>
    <source>
        <strain evidence="10">K_DeepCast_65m_m2_236</strain>
    </source>
</reference>
<dbReference type="Pfam" id="PF01058">
    <property type="entry name" value="Oxidored_q6"/>
    <property type="match status" value="1"/>
</dbReference>
<dbReference type="SUPFAM" id="SSF56770">
    <property type="entry name" value="HydA/Nqo6-like"/>
    <property type="match status" value="1"/>
</dbReference>
<proteinExistence type="inferred from homology"/>
<dbReference type="PANTHER" id="PTHR11995">
    <property type="entry name" value="NADH DEHYDROGENASE"/>
    <property type="match status" value="1"/>
</dbReference>
<feature type="binding site" evidence="7">
    <location>
        <position position="132"/>
    </location>
    <ligand>
        <name>[4Fe-4S] cluster</name>
        <dbReference type="ChEBI" id="CHEBI:49883"/>
    </ligand>
</feature>
<evidence type="ECO:0000256" key="8">
    <source>
        <dbReference type="RuleBase" id="RU004464"/>
    </source>
</evidence>
<keyword evidence="5 7" id="KW-1278">Translocase</keyword>
<dbReference type="GO" id="GO:0048038">
    <property type="term" value="F:quinone binding"/>
    <property type="evidence" value="ECO:0007669"/>
    <property type="project" value="UniProtKB-KW"/>
</dbReference>
<dbReference type="EC" id="7.1.1.-" evidence="7"/>
<dbReference type="GO" id="GO:0050136">
    <property type="term" value="F:NADH dehydrogenase (quinone) (non-electrogenic) activity"/>
    <property type="evidence" value="ECO:0007669"/>
    <property type="project" value="UniProtKB-UniRule"/>
</dbReference>
<dbReference type="GO" id="GO:0051539">
    <property type="term" value="F:4 iron, 4 sulfur cluster binding"/>
    <property type="evidence" value="ECO:0007669"/>
    <property type="project" value="UniProtKB-KW"/>
</dbReference>
<dbReference type="Proteomes" id="UP000703893">
    <property type="component" value="Unassembled WGS sequence"/>
</dbReference>
<evidence type="ECO:0000256" key="4">
    <source>
        <dbReference type="ARBA" id="ARBA00022719"/>
    </source>
</evidence>
<keyword evidence="2 7" id="KW-0813">Transport</keyword>
<dbReference type="InterPro" id="IPR006137">
    <property type="entry name" value="NADH_UbQ_OxRdtase-like_20kDa"/>
</dbReference>
<dbReference type="NCBIfam" id="NF005012">
    <property type="entry name" value="PRK06411.1"/>
    <property type="match status" value="1"/>
</dbReference>
<evidence type="ECO:0000256" key="2">
    <source>
        <dbReference type="ARBA" id="ARBA00022448"/>
    </source>
</evidence>
<dbReference type="GO" id="GO:0008137">
    <property type="term" value="F:NADH dehydrogenase (ubiquinone) activity"/>
    <property type="evidence" value="ECO:0007669"/>
    <property type="project" value="InterPro"/>
</dbReference>
<comment type="function">
    <text evidence="7">NDH-1 shuttles electrons from NADH, via FMN and iron-sulfur (Fe-S) centers, to quinones in the respiratory chain. The immediate electron acceptor for the enzyme in this species is believed to be ubiquinone. Couples the redox reaction to proton translocation (for every two electrons transferred, four hydrogen ions are translocated across the cytoplasmic membrane), and thus conserves the redox energy in a proton gradient.</text>
</comment>
<evidence type="ECO:0000313" key="10">
    <source>
        <dbReference type="EMBL" id="MBM3274974.1"/>
    </source>
</evidence>
<evidence type="ECO:0000256" key="1">
    <source>
        <dbReference type="ARBA" id="ARBA00009173"/>
    </source>
</evidence>
<dbReference type="PANTHER" id="PTHR11995:SF14">
    <property type="entry name" value="NADH DEHYDROGENASE [UBIQUINONE] IRON-SULFUR PROTEIN 7, MITOCHONDRIAL"/>
    <property type="match status" value="1"/>
</dbReference>
<dbReference type="GO" id="GO:0015990">
    <property type="term" value="P:electron transport coupled proton transport"/>
    <property type="evidence" value="ECO:0007669"/>
    <property type="project" value="TreeGrafter"/>
</dbReference>
<evidence type="ECO:0000259" key="9">
    <source>
        <dbReference type="Pfam" id="PF01058"/>
    </source>
</evidence>
<protein>
    <recommendedName>
        <fullName evidence="7">NADH-quinone oxidoreductase subunit B</fullName>
        <ecNumber evidence="7">7.1.1.-</ecNumber>
    </recommendedName>
    <alternativeName>
        <fullName evidence="7">NADH dehydrogenase I subunit B</fullName>
    </alternativeName>
    <alternativeName>
        <fullName evidence="7">NDH-1 subunit B</fullName>
    </alternativeName>
</protein>
<evidence type="ECO:0000256" key="7">
    <source>
        <dbReference type="HAMAP-Rule" id="MF_01356"/>
    </source>
</evidence>
<keyword evidence="7 8" id="KW-0411">Iron-sulfur</keyword>
<keyword evidence="7 8" id="KW-0479">Metal-binding</keyword>
<accession>A0A937X2X7</accession>
<comment type="subcellular location">
    <subcellularLocation>
        <location evidence="7">Cell membrane</location>
        <topology evidence="7">Peripheral membrane protein</topology>
        <orientation evidence="7">Cytoplasmic side</orientation>
    </subcellularLocation>
</comment>
<comment type="similarity">
    <text evidence="1 7 8">Belongs to the complex I 20 kDa subunit family.</text>
</comment>
<dbReference type="HAMAP" id="MF_01356">
    <property type="entry name" value="NDH1_NuoB"/>
    <property type="match status" value="1"/>
</dbReference>
<keyword evidence="6 7" id="KW-0520">NAD</keyword>
<keyword evidence="7" id="KW-1003">Cell membrane</keyword>
<evidence type="ECO:0000256" key="6">
    <source>
        <dbReference type="ARBA" id="ARBA00023027"/>
    </source>
</evidence>
<keyword evidence="7" id="KW-0830">Ubiquinone</keyword>
<evidence type="ECO:0000256" key="3">
    <source>
        <dbReference type="ARBA" id="ARBA00022485"/>
    </source>
</evidence>
<keyword evidence="10" id="KW-0560">Oxidoreductase</keyword>
<keyword evidence="7" id="KW-0472">Membrane</keyword>
<dbReference type="InterPro" id="IPR006138">
    <property type="entry name" value="NADH_UQ_OxRdtase_20Kd_su"/>
</dbReference>
<feature type="binding site" evidence="7">
    <location>
        <position position="103"/>
    </location>
    <ligand>
        <name>[4Fe-4S] cluster</name>
        <dbReference type="ChEBI" id="CHEBI:49883"/>
    </ligand>
</feature>
<evidence type="ECO:0000256" key="5">
    <source>
        <dbReference type="ARBA" id="ARBA00022967"/>
    </source>
</evidence>
<comment type="catalytic activity">
    <reaction evidence="7">
        <text>a quinone + NADH + 5 H(+)(in) = a quinol + NAD(+) + 4 H(+)(out)</text>
        <dbReference type="Rhea" id="RHEA:57888"/>
        <dbReference type="ChEBI" id="CHEBI:15378"/>
        <dbReference type="ChEBI" id="CHEBI:24646"/>
        <dbReference type="ChEBI" id="CHEBI:57540"/>
        <dbReference type="ChEBI" id="CHEBI:57945"/>
        <dbReference type="ChEBI" id="CHEBI:132124"/>
    </reaction>
</comment>
<gene>
    <name evidence="7 10" type="primary">nuoB</name>
    <name evidence="10" type="ORF">FJZ00_07465</name>
</gene>
<dbReference type="GO" id="GO:0045271">
    <property type="term" value="C:respiratory chain complex I"/>
    <property type="evidence" value="ECO:0007669"/>
    <property type="project" value="TreeGrafter"/>
</dbReference>
<dbReference type="GO" id="GO:0005506">
    <property type="term" value="F:iron ion binding"/>
    <property type="evidence" value="ECO:0007669"/>
    <property type="project" value="UniProtKB-UniRule"/>
</dbReference>
<feature type="binding site" evidence="7">
    <location>
        <position position="38"/>
    </location>
    <ligand>
        <name>[4Fe-4S] cluster</name>
        <dbReference type="ChEBI" id="CHEBI:49883"/>
    </ligand>
</feature>